<evidence type="ECO:0000313" key="10">
    <source>
        <dbReference type="WBParaSite" id="SMRG1_1830.3"/>
    </source>
</evidence>
<evidence type="ECO:0000256" key="1">
    <source>
        <dbReference type="ARBA" id="ARBA00004141"/>
    </source>
</evidence>
<evidence type="ECO:0000256" key="5">
    <source>
        <dbReference type="ARBA" id="ARBA00023136"/>
    </source>
</evidence>
<dbReference type="Pfam" id="PF01529">
    <property type="entry name" value="DHHC"/>
    <property type="match status" value="1"/>
</dbReference>
<dbReference type="Proteomes" id="UP000050790">
    <property type="component" value="Unassembled WGS sequence"/>
</dbReference>
<proteinExistence type="inferred from homology"/>
<feature type="transmembrane region" description="Helical" evidence="7">
    <location>
        <begin position="168"/>
        <end position="188"/>
    </location>
</feature>
<dbReference type="InterPro" id="IPR039859">
    <property type="entry name" value="PFA4/ZDH16/20/ERF2-like"/>
</dbReference>
<evidence type="ECO:0000313" key="9">
    <source>
        <dbReference type="Proteomes" id="UP000050790"/>
    </source>
</evidence>
<evidence type="ECO:0000256" key="4">
    <source>
        <dbReference type="ARBA" id="ARBA00022989"/>
    </source>
</evidence>
<feature type="transmembrane region" description="Helical" evidence="7">
    <location>
        <begin position="128"/>
        <end position="148"/>
    </location>
</feature>
<feature type="transmembrane region" description="Helical" evidence="7">
    <location>
        <begin position="345"/>
        <end position="372"/>
    </location>
</feature>
<dbReference type="InterPro" id="IPR001594">
    <property type="entry name" value="Palmitoyltrfase_DHHC"/>
</dbReference>
<feature type="transmembrane region" description="Helical" evidence="7">
    <location>
        <begin position="305"/>
        <end position="325"/>
    </location>
</feature>
<evidence type="ECO:0000256" key="3">
    <source>
        <dbReference type="ARBA" id="ARBA00022692"/>
    </source>
</evidence>
<keyword evidence="6 7" id="KW-0012">Acyltransferase</keyword>
<comment type="subcellular location">
    <subcellularLocation>
        <location evidence="1">Membrane</location>
        <topology evidence="1">Multi-pass membrane protein</topology>
    </subcellularLocation>
</comment>
<protein>
    <recommendedName>
        <fullName evidence="7">Palmitoyltransferase</fullName>
        <ecNumber evidence="7">2.3.1.225</ecNumber>
    </recommendedName>
</protein>
<name>A0AA84Z9S2_9TREM</name>
<keyword evidence="4 7" id="KW-1133">Transmembrane helix</keyword>
<dbReference type="WBParaSite" id="SMRG1_1830.3">
    <property type="protein sequence ID" value="SMRG1_1830.3"/>
    <property type="gene ID" value="SMRG1_1830"/>
</dbReference>
<sequence length="472" mass="52902">MNQNSSESLLQSANEKLTIDNQVSDHGNMNSIPSVYRKNLSVSSYPQETLNKETVHINLDPNTAPARYRGIRDLDLNSWDDEAAGKLRVSFLPSGDLYDFLSPCRRSLGLRAVTRCVNSRPLKRTLGVIWFVNDCCGITCIFITWLLILYAEFVIDFIILNHSPSHTFYWTSGTIYHLFAILAVVSHFKAFSTDPGSIPIGAANQAFAKCLQQYSSYLSAPPIRCTKCLTIKPIRAHHCRNSMSKCSSLSDGSLSQISPVMITFPSSNSIKLKIICQRCIRKMDHHCPWVNNCVGEGNQKYSVLFAFYICLMSFTAIGMCIYFLLHCLGSDWEVCQSNQSVNILGNFSSLACSAFALGLICESLMFGIFTLVMCISQLCAISNDETGIENIKKEQSSWEKQSTRKNFIKAFGAPFSWRWFSPFSSPSFVPTILPGLPDDVNLTNMLYLAEQNATRQNTSEFQSDFNQIGYIV</sequence>
<keyword evidence="5 7" id="KW-0472">Membrane</keyword>
<dbReference type="AlphaFoldDB" id="A0AA84Z9S2"/>
<evidence type="ECO:0000256" key="6">
    <source>
        <dbReference type="ARBA" id="ARBA00023315"/>
    </source>
</evidence>
<keyword evidence="2 7" id="KW-0808">Transferase</keyword>
<dbReference type="GO" id="GO:0016020">
    <property type="term" value="C:membrane"/>
    <property type="evidence" value="ECO:0007669"/>
    <property type="project" value="UniProtKB-SubCell"/>
</dbReference>
<dbReference type="PANTHER" id="PTHR12246">
    <property type="entry name" value="PALMITOYLTRANSFERASE ZDHHC16"/>
    <property type="match status" value="1"/>
</dbReference>
<comment type="similarity">
    <text evidence="7">Belongs to the DHHC palmitoyltransferase family.</text>
</comment>
<evidence type="ECO:0000256" key="7">
    <source>
        <dbReference type="RuleBase" id="RU079119"/>
    </source>
</evidence>
<keyword evidence="3 7" id="KW-0812">Transmembrane</keyword>
<comment type="catalytic activity">
    <reaction evidence="7">
        <text>L-cysteinyl-[protein] + hexadecanoyl-CoA = S-hexadecanoyl-L-cysteinyl-[protein] + CoA</text>
        <dbReference type="Rhea" id="RHEA:36683"/>
        <dbReference type="Rhea" id="RHEA-COMP:10131"/>
        <dbReference type="Rhea" id="RHEA-COMP:11032"/>
        <dbReference type="ChEBI" id="CHEBI:29950"/>
        <dbReference type="ChEBI" id="CHEBI:57287"/>
        <dbReference type="ChEBI" id="CHEBI:57379"/>
        <dbReference type="ChEBI" id="CHEBI:74151"/>
        <dbReference type="EC" id="2.3.1.225"/>
    </reaction>
</comment>
<feature type="domain" description="Palmitoyltransferase DHHC" evidence="8">
    <location>
        <begin position="275"/>
        <end position="393"/>
    </location>
</feature>
<evidence type="ECO:0000259" key="8">
    <source>
        <dbReference type="Pfam" id="PF01529"/>
    </source>
</evidence>
<comment type="domain">
    <text evidence="7">The DHHC domain is required for palmitoyltransferase activity.</text>
</comment>
<accession>A0AA84Z9S2</accession>
<evidence type="ECO:0000256" key="2">
    <source>
        <dbReference type="ARBA" id="ARBA00022679"/>
    </source>
</evidence>
<dbReference type="GO" id="GO:0019706">
    <property type="term" value="F:protein-cysteine S-palmitoyltransferase activity"/>
    <property type="evidence" value="ECO:0007669"/>
    <property type="project" value="UniProtKB-EC"/>
</dbReference>
<dbReference type="EC" id="2.3.1.225" evidence="7"/>
<organism evidence="9 10">
    <name type="scientific">Schistosoma margrebowiei</name>
    <dbReference type="NCBI Taxonomy" id="48269"/>
    <lineage>
        <taxon>Eukaryota</taxon>
        <taxon>Metazoa</taxon>
        <taxon>Spiralia</taxon>
        <taxon>Lophotrochozoa</taxon>
        <taxon>Platyhelminthes</taxon>
        <taxon>Trematoda</taxon>
        <taxon>Digenea</taxon>
        <taxon>Strigeidida</taxon>
        <taxon>Schistosomatoidea</taxon>
        <taxon>Schistosomatidae</taxon>
        <taxon>Schistosoma</taxon>
    </lineage>
</organism>
<reference evidence="10" key="1">
    <citation type="submission" date="2023-11" db="UniProtKB">
        <authorList>
            <consortium name="WormBaseParasite"/>
        </authorList>
    </citation>
    <scope>IDENTIFICATION</scope>
</reference>